<protein>
    <recommendedName>
        <fullName evidence="5">Inorganic pyrophosphatase</fullName>
        <ecNumber evidence="5">3.6.1.1</ecNumber>
    </recommendedName>
    <alternativeName>
        <fullName evidence="5">Pyrophosphate phospho-hydrolase</fullName>
        <shortName evidence="5">PPase</shortName>
    </alternativeName>
</protein>
<dbReference type="OrthoDB" id="5187599at2"/>
<dbReference type="EMBL" id="SAWZ01000001">
    <property type="protein sequence ID" value="RXR08461.1"/>
    <property type="molecule type" value="Genomic_DNA"/>
</dbReference>
<comment type="subunit">
    <text evidence="5">Homohexamer.</text>
</comment>
<comment type="cofactor">
    <cofactor evidence="1 5">
        <name>Mg(2+)</name>
        <dbReference type="ChEBI" id="CHEBI:18420"/>
    </cofactor>
</comment>
<dbReference type="GO" id="GO:0005737">
    <property type="term" value="C:cytoplasm"/>
    <property type="evidence" value="ECO:0007669"/>
    <property type="project" value="UniProtKB-SubCell"/>
</dbReference>
<name>A0A4Q1K0B7_9GAMM</name>
<comment type="caution">
    <text evidence="7">The sequence shown here is derived from an EMBL/GenBank/DDBJ whole genome shotgun (WGS) entry which is preliminary data.</text>
</comment>
<dbReference type="GO" id="GO:0006796">
    <property type="term" value="P:phosphate-containing compound metabolic process"/>
    <property type="evidence" value="ECO:0007669"/>
    <property type="project" value="InterPro"/>
</dbReference>
<sequence>MRLRFAFCAALALVAAPAWSGPSDFIRNPLHAAQPKAAPEEAVVLVEIPAGSFTKYETGEDGLIFVDRFLSMPVAYPANYGSMPSTLAGDHDPLDALVLTREPLHPGVLIGFRPIGVLRMRDKGQQDEKIIGVPTDRIDPSYAGIRDLADLPQAERARLEAFFRVYKDLPQGRNTVELAGWGDAAEARAVIAAAMQRAAAQGK</sequence>
<feature type="binding site" evidence="5">
    <location>
        <position position="166"/>
    </location>
    <ligand>
        <name>substrate</name>
    </ligand>
</feature>
<accession>A0A4Q1K0B7</accession>
<dbReference type="InterPro" id="IPR008162">
    <property type="entry name" value="Pyrophosphatase"/>
</dbReference>
<comment type="similarity">
    <text evidence="5">Belongs to the PPase family.</text>
</comment>
<dbReference type="Proteomes" id="UP000289784">
    <property type="component" value="Unassembled WGS sequence"/>
</dbReference>
<gene>
    <name evidence="5" type="primary">ppa</name>
    <name evidence="7" type="ORF">EPA99_01125</name>
</gene>
<dbReference type="AlphaFoldDB" id="A0A4Q1K0B7"/>
<dbReference type="SUPFAM" id="SSF50324">
    <property type="entry name" value="Inorganic pyrophosphatase"/>
    <property type="match status" value="1"/>
</dbReference>
<evidence type="ECO:0000256" key="5">
    <source>
        <dbReference type="HAMAP-Rule" id="MF_00209"/>
    </source>
</evidence>
<feature type="binding site" evidence="5">
    <location>
        <position position="95"/>
    </location>
    <ligand>
        <name>Mg(2+)</name>
        <dbReference type="ChEBI" id="CHEBI:18420"/>
        <label>1</label>
    </ligand>
</feature>
<dbReference type="RefSeq" id="WP_129469354.1">
    <property type="nucleotide sequence ID" value="NZ_SAWZ01000001.1"/>
</dbReference>
<dbReference type="PANTHER" id="PTHR10286">
    <property type="entry name" value="INORGANIC PYROPHOSPHATASE"/>
    <property type="match status" value="1"/>
</dbReference>
<keyword evidence="2 5" id="KW-0479">Metal-binding</keyword>
<reference evidence="7 8" key="1">
    <citation type="submission" date="2019-01" db="EMBL/GenBank/DDBJ databases">
        <title>Pseudoxanthomonas composti sp. nov., isolated from compost.</title>
        <authorList>
            <person name="Yang G."/>
        </authorList>
    </citation>
    <scope>NUCLEOTIDE SEQUENCE [LARGE SCALE GENOMIC DNA]</scope>
    <source>
        <strain evidence="7 8">GSS15</strain>
    </source>
</reference>
<comment type="subcellular location">
    <subcellularLocation>
        <location evidence="5">Cytoplasm</location>
    </subcellularLocation>
</comment>
<dbReference type="GO" id="GO:0004427">
    <property type="term" value="F:inorganic diphosphate phosphatase activity"/>
    <property type="evidence" value="ECO:0007669"/>
    <property type="project" value="UniProtKB-UniRule"/>
</dbReference>
<feature type="binding site" evidence="5">
    <location>
        <position position="95"/>
    </location>
    <ligand>
        <name>Mg(2+)</name>
        <dbReference type="ChEBI" id="CHEBI:18420"/>
        <label>2</label>
    </ligand>
</feature>
<evidence type="ECO:0000256" key="4">
    <source>
        <dbReference type="ARBA" id="ARBA00022842"/>
    </source>
</evidence>
<proteinExistence type="inferred from homology"/>
<dbReference type="HAMAP" id="MF_00209">
    <property type="entry name" value="Inorganic_PPase"/>
    <property type="match status" value="1"/>
</dbReference>
<evidence type="ECO:0000313" key="7">
    <source>
        <dbReference type="EMBL" id="RXR08461.1"/>
    </source>
</evidence>
<evidence type="ECO:0000256" key="3">
    <source>
        <dbReference type="ARBA" id="ARBA00022801"/>
    </source>
</evidence>
<dbReference type="Gene3D" id="3.90.80.10">
    <property type="entry name" value="Inorganic pyrophosphatase"/>
    <property type="match status" value="1"/>
</dbReference>
<evidence type="ECO:0000256" key="6">
    <source>
        <dbReference type="SAM" id="SignalP"/>
    </source>
</evidence>
<dbReference type="InterPro" id="IPR036649">
    <property type="entry name" value="Pyrophosphatase_sf"/>
</dbReference>
<keyword evidence="6" id="KW-0732">Signal</keyword>
<comment type="catalytic activity">
    <reaction evidence="5">
        <text>diphosphate + H2O = 2 phosphate + H(+)</text>
        <dbReference type="Rhea" id="RHEA:24576"/>
        <dbReference type="ChEBI" id="CHEBI:15377"/>
        <dbReference type="ChEBI" id="CHEBI:15378"/>
        <dbReference type="ChEBI" id="CHEBI:33019"/>
        <dbReference type="ChEBI" id="CHEBI:43474"/>
        <dbReference type="EC" id="3.6.1.1"/>
    </reaction>
</comment>
<dbReference type="CDD" id="cd00412">
    <property type="entry name" value="pyrophosphatase"/>
    <property type="match status" value="1"/>
</dbReference>
<evidence type="ECO:0000313" key="8">
    <source>
        <dbReference type="Proteomes" id="UP000289784"/>
    </source>
</evidence>
<dbReference type="Pfam" id="PF00719">
    <property type="entry name" value="Pyrophosphatase"/>
    <property type="match status" value="1"/>
</dbReference>
<feature type="binding site" evidence="5">
    <location>
        <position position="55"/>
    </location>
    <ligand>
        <name>substrate</name>
    </ligand>
</feature>
<keyword evidence="5" id="KW-0963">Cytoplasm</keyword>
<keyword evidence="8" id="KW-1185">Reference proteome</keyword>
<organism evidence="7 8">
    <name type="scientific">Pseudoxanthomonas composti</name>
    <dbReference type="NCBI Taxonomy" id="2137479"/>
    <lineage>
        <taxon>Bacteria</taxon>
        <taxon>Pseudomonadati</taxon>
        <taxon>Pseudomonadota</taxon>
        <taxon>Gammaproteobacteria</taxon>
        <taxon>Lysobacterales</taxon>
        <taxon>Lysobacteraceae</taxon>
        <taxon>Pseudoxanthomonas</taxon>
    </lineage>
</organism>
<feature type="binding site" evidence="5">
    <location>
        <position position="90"/>
    </location>
    <ligand>
        <name>Mg(2+)</name>
        <dbReference type="ChEBI" id="CHEBI:18420"/>
        <label>1</label>
    </ligand>
</feature>
<keyword evidence="4 5" id="KW-0460">Magnesium</keyword>
<evidence type="ECO:0000256" key="1">
    <source>
        <dbReference type="ARBA" id="ARBA00001946"/>
    </source>
</evidence>
<evidence type="ECO:0000256" key="2">
    <source>
        <dbReference type="ARBA" id="ARBA00022723"/>
    </source>
</evidence>
<keyword evidence="3 5" id="KW-0378">Hydrolase</keyword>
<dbReference type="GO" id="GO:0000287">
    <property type="term" value="F:magnesium ion binding"/>
    <property type="evidence" value="ECO:0007669"/>
    <property type="project" value="UniProtKB-UniRule"/>
</dbReference>
<feature type="binding site" evidence="5">
    <location>
        <position position="127"/>
    </location>
    <ligand>
        <name>Mg(2+)</name>
        <dbReference type="ChEBI" id="CHEBI:18420"/>
        <label>1</label>
    </ligand>
</feature>
<dbReference type="EC" id="3.6.1.1" evidence="5"/>
<feature type="binding site" evidence="5">
    <location>
        <position position="80"/>
    </location>
    <ligand>
        <name>substrate</name>
    </ligand>
</feature>
<comment type="function">
    <text evidence="5">Catalyzes the hydrolysis of inorganic pyrophosphate (PPi) forming two phosphate ions.</text>
</comment>
<feature type="signal peptide" evidence="6">
    <location>
        <begin position="1"/>
        <end position="20"/>
    </location>
</feature>
<feature type="binding site" evidence="5">
    <location>
        <position position="68"/>
    </location>
    <ligand>
        <name>substrate</name>
    </ligand>
</feature>
<feature type="chain" id="PRO_5020474384" description="Inorganic pyrophosphatase" evidence="6">
    <location>
        <begin position="21"/>
        <end position="203"/>
    </location>
</feature>